<feature type="transmembrane region" description="Helical" evidence="1">
    <location>
        <begin position="86"/>
        <end position="109"/>
    </location>
</feature>
<keyword evidence="1" id="KW-0812">Transmembrane</keyword>
<name>A0AAN6LSI1_9PLEO</name>
<organism evidence="2 3">
    <name type="scientific">Pseudopithomyces chartarum</name>
    <dbReference type="NCBI Taxonomy" id="1892770"/>
    <lineage>
        <taxon>Eukaryota</taxon>
        <taxon>Fungi</taxon>
        <taxon>Dikarya</taxon>
        <taxon>Ascomycota</taxon>
        <taxon>Pezizomycotina</taxon>
        <taxon>Dothideomycetes</taxon>
        <taxon>Pleosporomycetidae</taxon>
        <taxon>Pleosporales</taxon>
        <taxon>Massarineae</taxon>
        <taxon>Didymosphaeriaceae</taxon>
        <taxon>Pseudopithomyces</taxon>
    </lineage>
</organism>
<evidence type="ECO:0000313" key="3">
    <source>
        <dbReference type="Proteomes" id="UP001280581"/>
    </source>
</evidence>
<evidence type="ECO:0000313" key="2">
    <source>
        <dbReference type="EMBL" id="KAK3203643.1"/>
    </source>
</evidence>
<proteinExistence type="predicted"/>
<dbReference type="AlphaFoldDB" id="A0AAN6LSI1"/>
<dbReference type="Proteomes" id="UP001280581">
    <property type="component" value="Unassembled WGS sequence"/>
</dbReference>
<keyword evidence="3" id="KW-1185">Reference proteome</keyword>
<keyword evidence="1" id="KW-0472">Membrane</keyword>
<protein>
    <submittedName>
        <fullName evidence="2">Uncharacterized protein</fullName>
    </submittedName>
</protein>
<feature type="transmembrane region" description="Helical" evidence="1">
    <location>
        <begin position="26"/>
        <end position="50"/>
    </location>
</feature>
<evidence type="ECO:0000256" key="1">
    <source>
        <dbReference type="SAM" id="Phobius"/>
    </source>
</evidence>
<reference evidence="2 3" key="1">
    <citation type="submission" date="2021-02" db="EMBL/GenBank/DDBJ databases">
        <title>Genome assembly of Pseudopithomyces chartarum.</title>
        <authorList>
            <person name="Jauregui R."/>
            <person name="Singh J."/>
            <person name="Voisey C."/>
        </authorList>
    </citation>
    <scope>NUCLEOTIDE SEQUENCE [LARGE SCALE GENOMIC DNA]</scope>
    <source>
        <strain evidence="2 3">AGR01</strain>
    </source>
</reference>
<dbReference type="EMBL" id="WVTA01000010">
    <property type="protein sequence ID" value="KAK3203643.1"/>
    <property type="molecule type" value="Genomic_DNA"/>
</dbReference>
<keyword evidence="1" id="KW-1133">Transmembrane helix</keyword>
<sequence>MEPYSHSVSAIGNSQTLRSLDLEPGVAAGAFAIATIFFVPLAFLTALFTLKIQGFERLMIMKGPKEPNTDAPGPDSIYSGGKMAGILVGSVILTFMITGTLVFASMKWLNIDIKDLKFERGSFQEGKVNSRKVKEAEIPVTVSASTLNHERESSIRETTPEKAKKTGLAAAFSVARKRLSTKKDIEAQ</sequence>
<gene>
    <name evidence="2" type="ORF">GRF29_106g197450</name>
</gene>
<comment type="caution">
    <text evidence="2">The sequence shown here is derived from an EMBL/GenBank/DDBJ whole genome shotgun (WGS) entry which is preliminary data.</text>
</comment>
<accession>A0AAN6LSI1</accession>